<accession>A0A6J4SMV8</accession>
<dbReference type="AlphaFoldDB" id="A0A6J4SMV8"/>
<name>A0A6J4SMV8_9ACTN</name>
<protein>
    <submittedName>
        <fullName evidence="3">Oxidoreductase</fullName>
    </submittedName>
</protein>
<dbReference type="InterPro" id="IPR050523">
    <property type="entry name" value="AKR_Detox_Biosynth"/>
</dbReference>
<dbReference type="EMBL" id="CADCVT010000172">
    <property type="protein sequence ID" value="CAA9497322.1"/>
    <property type="molecule type" value="Genomic_DNA"/>
</dbReference>
<evidence type="ECO:0000259" key="2">
    <source>
        <dbReference type="Pfam" id="PF00248"/>
    </source>
</evidence>
<dbReference type="FunFam" id="3.20.20.100:FF:000004">
    <property type="entry name" value="Oxidoreductase, aldo/keto reductase"/>
    <property type="match status" value="1"/>
</dbReference>
<dbReference type="Gene3D" id="3.20.20.100">
    <property type="entry name" value="NADP-dependent oxidoreductase domain"/>
    <property type="match status" value="1"/>
</dbReference>
<feature type="domain" description="NADP-dependent oxidoreductase" evidence="2">
    <location>
        <begin position="15"/>
        <end position="309"/>
    </location>
</feature>
<proteinExistence type="predicted"/>
<keyword evidence="1" id="KW-0560">Oxidoreductase</keyword>
<dbReference type="GO" id="GO:0016491">
    <property type="term" value="F:oxidoreductase activity"/>
    <property type="evidence" value="ECO:0007669"/>
    <property type="project" value="UniProtKB-KW"/>
</dbReference>
<dbReference type="PANTHER" id="PTHR43364:SF4">
    <property type="entry name" value="NAD(P)-LINKED OXIDOREDUCTASE SUPERFAMILY PROTEIN"/>
    <property type="match status" value="1"/>
</dbReference>
<gene>
    <name evidence="3" type="ORF">AVDCRST_MAG85-1549</name>
</gene>
<dbReference type="InterPro" id="IPR036812">
    <property type="entry name" value="NAD(P)_OxRdtase_dom_sf"/>
</dbReference>
<dbReference type="CDD" id="cd19080">
    <property type="entry name" value="AKR_AKR9A_9B"/>
    <property type="match status" value="1"/>
</dbReference>
<dbReference type="SUPFAM" id="SSF51430">
    <property type="entry name" value="NAD(P)-linked oxidoreductase"/>
    <property type="match status" value="1"/>
</dbReference>
<dbReference type="PANTHER" id="PTHR43364">
    <property type="entry name" value="NADH-SPECIFIC METHYLGLYOXAL REDUCTASE-RELATED"/>
    <property type="match status" value="1"/>
</dbReference>
<organism evidence="3">
    <name type="scientific">uncultured Solirubrobacteraceae bacterium</name>
    <dbReference type="NCBI Taxonomy" id="1162706"/>
    <lineage>
        <taxon>Bacteria</taxon>
        <taxon>Bacillati</taxon>
        <taxon>Actinomycetota</taxon>
        <taxon>Thermoleophilia</taxon>
        <taxon>Solirubrobacterales</taxon>
        <taxon>Solirubrobacteraceae</taxon>
        <taxon>environmental samples</taxon>
    </lineage>
</organism>
<dbReference type="Pfam" id="PF00248">
    <property type="entry name" value="Aldo_ket_red"/>
    <property type="match status" value="1"/>
</dbReference>
<reference evidence="3" key="1">
    <citation type="submission" date="2020-02" db="EMBL/GenBank/DDBJ databases">
        <authorList>
            <person name="Meier V. D."/>
        </authorList>
    </citation>
    <scope>NUCLEOTIDE SEQUENCE</scope>
    <source>
        <strain evidence="3">AVDCRST_MAG85</strain>
    </source>
</reference>
<dbReference type="GO" id="GO:0005829">
    <property type="term" value="C:cytosol"/>
    <property type="evidence" value="ECO:0007669"/>
    <property type="project" value="TreeGrafter"/>
</dbReference>
<evidence type="ECO:0000256" key="1">
    <source>
        <dbReference type="ARBA" id="ARBA00023002"/>
    </source>
</evidence>
<evidence type="ECO:0000313" key="3">
    <source>
        <dbReference type="EMBL" id="CAA9497322.1"/>
    </source>
</evidence>
<dbReference type="InterPro" id="IPR023210">
    <property type="entry name" value="NADP_OxRdtase_dom"/>
</dbReference>
<sequence length="347" mass="37781">MHYTTFGRSGLRVSELALGTMTFGGDEGVSLDDGRAILDAYAEAGGNFVDTADRYRGGASERMVGELLGSDRDHFVLGTKYTLESRAGDVNAAGNHRKNLVQALDASLKRLQTDYVDVYWVHARDTLTPVEEVMRALDDQVRAGKILYAGVSDWPAWEVAQANTLAAERGWTPFCGLQIEVSLIERTTERELQPMARALDLAVCAWSPLFGGLLTGKYLADSSHEEAGRGRRADRGVDARAEAIVRETVAVADELDVLPSQVALAWLRGRPGTVIPIVGATSLRHLEQNLGCLDVSLSAEQTARLDAVSAVDLGFPYAFLQGDTVRNLVYGSRRGQIRERDRLMADG</sequence>